<feature type="compositionally biased region" description="Basic and acidic residues" evidence="1">
    <location>
        <begin position="57"/>
        <end position="71"/>
    </location>
</feature>
<dbReference type="InParanoid" id="A0A317ZH72"/>
<comment type="caution">
    <text evidence="2">The sequence shown here is derived from an EMBL/GenBank/DDBJ whole genome shotgun (WGS) entry which is preliminary data.</text>
</comment>
<evidence type="ECO:0000313" key="3">
    <source>
        <dbReference type="Proteomes" id="UP000247099"/>
    </source>
</evidence>
<reference evidence="2 3" key="1">
    <citation type="submission" date="2018-05" db="EMBL/GenBank/DDBJ databases">
        <title>Coraliomargarita sinensis sp. nov., isolated from a marine solar saltern.</title>
        <authorList>
            <person name="Zhou L.Y."/>
        </authorList>
    </citation>
    <scope>NUCLEOTIDE SEQUENCE [LARGE SCALE GENOMIC DNA]</scope>
    <source>
        <strain evidence="2 3">WN38</strain>
    </source>
</reference>
<proteinExistence type="predicted"/>
<evidence type="ECO:0000256" key="1">
    <source>
        <dbReference type="SAM" id="MobiDB-lite"/>
    </source>
</evidence>
<keyword evidence="3" id="KW-1185">Reference proteome</keyword>
<gene>
    <name evidence="2" type="ORF">DDZ13_06440</name>
</gene>
<evidence type="ECO:0000313" key="2">
    <source>
        <dbReference type="EMBL" id="PXA04800.1"/>
    </source>
</evidence>
<organism evidence="2 3">
    <name type="scientific">Coraliomargarita sinensis</name>
    <dbReference type="NCBI Taxonomy" id="2174842"/>
    <lineage>
        <taxon>Bacteria</taxon>
        <taxon>Pseudomonadati</taxon>
        <taxon>Verrucomicrobiota</taxon>
        <taxon>Opitutia</taxon>
        <taxon>Puniceicoccales</taxon>
        <taxon>Coraliomargaritaceae</taxon>
        <taxon>Coraliomargarita</taxon>
    </lineage>
</organism>
<dbReference type="EMBL" id="QHJQ01000003">
    <property type="protein sequence ID" value="PXA04800.1"/>
    <property type="molecule type" value="Genomic_DNA"/>
</dbReference>
<feature type="region of interest" description="Disordered" evidence="1">
    <location>
        <begin position="51"/>
        <end position="71"/>
    </location>
</feature>
<dbReference type="AlphaFoldDB" id="A0A317ZH72"/>
<name>A0A317ZH72_9BACT</name>
<accession>A0A317ZH72</accession>
<sequence length="71" mass="7673">MDYVACPLADAPAQVLGATRDAATALDHRARHGKWAFVQINVAPACAYESKPVYPRGQREGPEGSNAKYKD</sequence>
<dbReference type="Proteomes" id="UP000247099">
    <property type="component" value="Unassembled WGS sequence"/>
</dbReference>
<protein>
    <submittedName>
        <fullName evidence="2">Uncharacterized protein</fullName>
    </submittedName>
</protein>